<sequence length="972" mass="106437">MPASLTPSCLSPRPRLLHRIRVGTLRSARSAIFLPLLSRHDELPDGFDRVLRAVPPPFCTCSYLRTSHAATKVPHAQDGSFSQDQDFAIQYHPKSLEADSVDVHSWHLLSCACIAGQKYNKPYEVHKRPVYRGGCGATSRRSIGLSTSKPINIESLRVATTKSSGVIDAYVGAAELDSHNVPMASTDNQDVCCPFKRTYPSGCALSCPDLIIPQPAGGAGPMQGATIPDDNQCLSTLAPMKVDHRLHHACPQGTGSTVPAEAPQTCIPSASASSFPYAYMLHPRGVRLNCRIVPAVSLLQRWIPPPSISMSSGYRSRGSRLAIETDDRTPQVPVVGARLHFEQVTTLGPEHVCSWPRGSRAGHSHMERRTEGRLVAGAARSHTDESVSLVVQHTLDAVDAPMLLDVGSVPLENTESAEISEELYEYWYALRNSGAVFRLDSYLFVLQDWDEKHHMLKIGKYSHVACLPRGPNEFGIACNCISWKTRASCIHQSTLREKLRSLLALDPIAPFPTPPAVYFHSTPFLDAHIFSCVSSMGRHESGKRSVVSLQRTGRWYCESCRYASGCKHIPHAKQFALDAKLISPNEEDDSNLSCSSNIEDEPLAEEVFILMQAGTQDRNHEDRRSISHLPIDPPPWCSLPTDPPVRPTTSESPPISISLLLSDTGHVSPLVFNLDVAARCSCGFLLASSSQLHTANGPAPITVARIVRPAVVYGLSNKHNVSIEVVPCPKCCHHRRLIGPDLGDRQLFNFNNSIIFTHELLNSYTSAYTASETPFSAFCFTVRRTYSAYGSQHDFCADETFVRAWFAFIRIQRLDSGMACPQCGSSPSIVIVDGVSLGTHTSKLLSSVHPPTRTDETSEIVDTISSYKARNLPAIAEAPMRSLAKKLLQDITGIQSSAISAESMQSFVTKYPALATYLKLLSDLRCSSSLLYKPYRAFAQQILAPDIVLQLVPVKAIESLRLMGTLGSEPSS</sequence>
<protein>
    <submittedName>
        <fullName evidence="1">Uncharacterized protein</fullName>
    </submittedName>
</protein>
<organism evidence="1 2">
    <name type="scientific">Phlebia brevispora</name>
    <dbReference type="NCBI Taxonomy" id="194682"/>
    <lineage>
        <taxon>Eukaryota</taxon>
        <taxon>Fungi</taxon>
        <taxon>Dikarya</taxon>
        <taxon>Basidiomycota</taxon>
        <taxon>Agaricomycotina</taxon>
        <taxon>Agaricomycetes</taxon>
        <taxon>Polyporales</taxon>
        <taxon>Meruliaceae</taxon>
        <taxon>Phlebia</taxon>
    </lineage>
</organism>
<gene>
    <name evidence="1" type="ORF">NM688_g7184</name>
</gene>
<evidence type="ECO:0000313" key="1">
    <source>
        <dbReference type="EMBL" id="KAJ3534115.1"/>
    </source>
</evidence>
<keyword evidence="2" id="KW-1185">Reference proteome</keyword>
<proteinExistence type="predicted"/>
<comment type="caution">
    <text evidence="1">The sequence shown here is derived from an EMBL/GenBank/DDBJ whole genome shotgun (WGS) entry which is preliminary data.</text>
</comment>
<evidence type="ECO:0000313" key="2">
    <source>
        <dbReference type="Proteomes" id="UP001148662"/>
    </source>
</evidence>
<reference evidence="1" key="1">
    <citation type="submission" date="2022-07" db="EMBL/GenBank/DDBJ databases">
        <title>Genome Sequence of Phlebia brevispora.</title>
        <authorList>
            <person name="Buettner E."/>
        </authorList>
    </citation>
    <scope>NUCLEOTIDE SEQUENCE</scope>
    <source>
        <strain evidence="1">MPL23</strain>
    </source>
</reference>
<dbReference type="Proteomes" id="UP001148662">
    <property type="component" value="Unassembled WGS sequence"/>
</dbReference>
<accession>A0ACC1S887</accession>
<dbReference type="EMBL" id="JANHOG010001627">
    <property type="protein sequence ID" value="KAJ3534115.1"/>
    <property type="molecule type" value="Genomic_DNA"/>
</dbReference>
<name>A0ACC1S887_9APHY</name>